<sequence>MTSPDAVIAAFRTEHDILAEVVSSFGEDDPARPSGAARWDVSEVLSHLGSGAEITQATVRAALDGTPIPGRDVLETVWDKWNAMTRRQRVDGFLRANRTLIALYASPAVHTRESLRIDMGFLPEPVDLATAVRMRLSELALHSWDVRVAFDEHAALTPSATRQLLHGAPDLIGWIGKSEPLDGRHNVIHVTTSGPATVFALRLQSRISVDFDVADTPDGTLTLPAESWLRLVAGRLAPRHTPSGITTTGAADIDLLRRVFPGY</sequence>
<protein>
    <recommendedName>
        <fullName evidence="1">Mycothiol-dependent maleylpyruvate isomerase metal-binding domain-containing protein</fullName>
    </recommendedName>
</protein>
<dbReference type="Proteomes" id="UP000286931">
    <property type="component" value="Unassembled WGS sequence"/>
</dbReference>
<comment type="caution">
    <text evidence="2">The sequence shown here is derived from an EMBL/GenBank/DDBJ whole genome shotgun (WGS) entry which is preliminary data.</text>
</comment>
<reference evidence="2 3" key="1">
    <citation type="submission" date="2018-12" db="EMBL/GenBank/DDBJ databases">
        <title>Draft genome sequence of Embleya hyalina NBRC 13850T.</title>
        <authorList>
            <person name="Komaki H."/>
            <person name="Hosoyama A."/>
            <person name="Kimura A."/>
            <person name="Ichikawa N."/>
            <person name="Tamura T."/>
        </authorList>
    </citation>
    <scope>NUCLEOTIDE SEQUENCE [LARGE SCALE GENOMIC DNA]</scope>
    <source>
        <strain evidence="2 3">NBRC 13850</strain>
    </source>
</reference>
<dbReference type="OrthoDB" id="3213691at2"/>
<dbReference type="InterPro" id="IPR017517">
    <property type="entry name" value="Maleyloyr_isom"/>
</dbReference>
<gene>
    <name evidence="2" type="ORF">EHYA_00885</name>
</gene>
<dbReference type="SUPFAM" id="SSF109854">
    <property type="entry name" value="DinB/YfiT-like putative metalloenzymes"/>
    <property type="match status" value="1"/>
</dbReference>
<dbReference type="EMBL" id="BIFH01000013">
    <property type="protein sequence ID" value="GCD93242.1"/>
    <property type="molecule type" value="Genomic_DNA"/>
</dbReference>
<keyword evidence="3" id="KW-1185">Reference proteome</keyword>
<evidence type="ECO:0000313" key="3">
    <source>
        <dbReference type="Proteomes" id="UP000286931"/>
    </source>
</evidence>
<dbReference type="Pfam" id="PF11716">
    <property type="entry name" value="MDMPI_N"/>
    <property type="match status" value="1"/>
</dbReference>
<dbReference type="GO" id="GO:0046872">
    <property type="term" value="F:metal ion binding"/>
    <property type="evidence" value="ECO:0007669"/>
    <property type="project" value="InterPro"/>
</dbReference>
<proteinExistence type="predicted"/>
<feature type="domain" description="Mycothiol-dependent maleylpyruvate isomerase metal-binding" evidence="1">
    <location>
        <begin position="11"/>
        <end position="147"/>
    </location>
</feature>
<dbReference type="AlphaFoldDB" id="A0A401YF72"/>
<organism evidence="2 3">
    <name type="scientific">Embleya hyalina</name>
    <dbReference type="NCBI Taxonomy" id="516124"/>
    <lineage>
        <taxon>Bacteria</taxon>
        <taxon>Bacillati</taxon>
        <taxon>Actinomycetota</taxon>
        <taxon>Actinomycetes</taxon>
        <taxon>Kitasatosporales</taxon>
        <taxon>Streptomycetaceae</taxon>
        <taxon>Embleya</taxon>
    </lineage>
</organism>
<dbReference type="InterPro" id="IPR024344">
    <property type="entry name" value="MDMPI_metal-binding"/>
</dbReference>
<dbReference type="InterPro" id="IPR034660">
    <property type="entry name" value="DinB/YfiT-like"/>
</dbReference>
<evidence type="ECO:0000313" key="2">
    <source>
        <dbReference type="EMBL" id="GCD93242.1"/>
    </source>
</evidence>
<dbReference type="RefSeq" id="WP_126635490.1">
    <property type="nucleotide sequence ID" value="NZ_BIFH01000013.1"/>
</dbReference>
<dbReference type="NCBIfam" id="TIGR03083">
    <property type="entry name" value="maleylpyruvate isomerase family mycothiol-dependent enzyme"/>
    <property type="match status" value="1"/>
</dbReference>
<accession>A0A401YF72</accession>
<dbReference type="Gene3D" id="1.20.120.450">
    <property type="entry name" value="dinb family like domain"/>
    <property type="match status" value="1"/>
</dbReference>
<name>A0A401YF72_9ACTN</name>
<evidence type="ECO:0000259" key="1">
    <source>
        <dbReference type="Pfam" id="PF11716"/>
    </source>
</evidence>